<dbReference type="AlphaFoldDB" id="B2KAW6"/>
<dbReference type="Proteomes" id="UP000001029">
    <property type="component" value="Chromosome"/>
</dbReference>
<sequence length="163" mass="17955">MKKGFTLIELLVVVLIIGILAAIALPQYQIAVEKSRASQAFIMVKAIKDASDRYQLATGEKPKTFDDLDIGVPGDKYSSSTTEPYEKIKDKNYYYELWDQGPAARKITGELVIAHYENIHSIKNSFACAAATSNATANKICKSFGSSTPNESSASWNYYAVKI</sequence>
<evidence type="ECO:0000256" key="1">
    <source>
        <dbReference type="ARBA" id="ARBA00005233"/>
    </source>
</evidence>
<dbReference type="PANTHER" id="PTHR30093">
    <property type="entry name" value="GENERAL SECRETION PATHWAY PROTEIN G"/>
    <property type="match status" value="1"/>
</dbReference>
<dbReference type="PANTHER" id="PTHR30093:SF34">
    <property type="entry name" value="PREPILIN PEPTIDASE-DEPENDENT PROTEIN D"/>
    <property type="match status" value="1"/>
</dbReference>
<dbReference type="PROSITE" id="PS00409">
    <property type="entry name" value="PROKAR_NTER_METHYL"/>
    <property type="match status" value="1"/>
</dbReference>
<dbReference type="Gene3D" id="3.30.700.10">
    <property type="entry name" value="Glycoprotein, Type 4 Pilin"/>
    <property type="match status" value="1"/>
</dbReference>
<reference evidence="3 4" key="1">
    <citation type="journal article" date="2009" name="Appl. Environ. Microbiol.">
        <title>Genomic analysis of 'Elusimicrobium minutum,' the first cultivated representative of the phylum 'Elusimicrobia' (formerly termite group 1).</title>
        <authorList>
            <person name="Herlemann D.P.R."/>
            <person name="Geissinger O."/>
            <person name="Ikeda-Ohtsubo W."/>
            <person name="Kunin V."/>
            <person name="Sun H."/>
            <person name="Lapidus A."/>
            <person name="Hugenholtz P."/>
            <person name="Brune A."/>
        </authorList>
    </citation>
    <scope>NUCLEOTIDE SEQUENCE [LARGE SCALE GENOMIC DNA]</scope>
    <source>
        <strain evidence="3 4">Pei191</strain>
    </source>
</reference>
<comment type="similarity">
    <text evidence="1">Belongs to the N-Me-Phe pilin family.</text>
</comment>
<name>B2KAW6_ELUMP</name>
<dbReference type="InterPro" id="IPR045584">
    <property type="entry name" value="Pilin-like"/>
</dbReference>
<dbReference type="EMBL" id="CP001055">
    <property type="protein sequence ID" value="ACC97662.1"/>
    <property type="molecule type" value="Genomic_DNA"/>
</dbReference>
<dbReference type="HOGENOM" id="CLU_091705_3_0_0"/>
<dbReference type="PRINTS" id="PR00813">
    <property type="entry name" value="BCTERIALGSPG"/>
</dbReference>
<dbReference type="GO" id="GO:0015628">
    <property type="term" value="P:protein secretion by the type II secretion system"/>
    <property type="evidence" value="ECO:0007669"/>
    <property type="project" value="InterPro"/>
</dbReference>
<dbReference type="SUPFAM" id="SSF54523">
    <property type="entry name" value="Pili subunits"/>
    <property type="match status" value="1"/>
</dbReference>
<protein>
    <submittedName>
        <fullName evidence="3">PilE-like protein</fullName>
    </submittedName>
</protein>
<dbReference type="InterPro" id="IPR012902">
    <property type="entry name" value="N_methyl_site"/>
</dbReference>
<dbReference type="RefSeq" id="WP_012414277.1">
    <property type="nucleotide sequence ID" value="NC_010644.1"/>
</dbReference>
<keyword evidence="4" id="KW-1185">Reference proteome</keyword>
<accession>B2KAW6</accession>
<dbReference type="GO" id="GO:0015627">
    <property type="term" value="C:type II protein secretion system complex"/>
    <property type="evidence" value="ECO:0007669"/>
    <property type="project" value="InterPro"/>
</dbReference>
<dbReference type="Pfam" id="PF07963">
    <property type="entry name" value="N_methyl"/>
    <property type="match status" value="1"/>
</dbReference>
<dbReference type="InterPro" id="IPR000983">
    <property type="entry name" value="Bac_GSPG_pilin"/>
</dbReference>
<evidence type="ECO:0000313" key="4">
    <source>
        <dbReference type="Proteomes" id="UP000001029"/>
    </source>
</evidence>
<dbReference type="STRING" id="445932.Emin_0096"/>
<proteinExistence type="inferred from homology"/>
<organism evidence="3 4">
    <name type="scientific">Elusimicrobium minutum (strain Pei191)</name>
    <dbReference type="NCBI Taxonomy" id="445932"/>
    <lineage>
        <taxon>Bacteria</taxon>
        <taxon>Pseudomonadati</taxon>
        <taxon>Elusimicrobiota</taxon>
        <taxon>Elusimicrobia</taxon>
        <taxon>Elusimicrobiales</taxon>
        <taxon>Elusimicrobiaceae</taxon>
        <taxon>Elusimicrobium</taxon>
    </lineage>
</organism>
<gene>
    <name evidence="3" type="ordered locus">Emin_0096</name>
</gene>
<keyword evidence="2" id="KW-0488">Methylation</keyword>
<dbReference type="KEGG" id="emi:Emin_0096"/>
<evidence type="ECO:0000313" key="3">
    <source>
        <dbReference type="EMBL" id="ACC97662.1"/>
    </source>
</evidence>
<evidence type="ECO:0000256" key="2">
    <source>
        <dbReference type="ARBA" id="ARBA00022481"/>
    </source>
</evidence>
<dbReference type="NCBIfam" id="TIGR02532">
    <property type="entry name" value="IV_pilin_GFxxxE"/>
    <property type="match status" value="1"/>
</dbReference>
<dbReference type="OrthoDB" id="291647at2"/>